<dbReference type="Proteomes" id="UP001396334">
    <property type="component" value="Unassembled WGS sequence"/>
</dbReference>
<keyword evidence="2" id="KW-1185">Reference proteome</keyword>
<comment type="caution">
    <text evidence="1">The sequence shown here is derived from an EMBL/GenBank/DDBJ whole genome shotgun (WGS) entry which is preliminary data.</text>
</comment>
<evidence type="ECO:0000313" key="2">
    <source>
        <dbReference type="Proteomes" id="UP001396334"/>
    </source>
</evidence>
<accession>A0ABR2PC43</accession>
<name>A0ABR2PC43_9ROSI</name>
<reference evidence="1 2" key="1">
    <citation type="journal article" date="2024" name="G3 (Bethesda)">
        <title>Genome assembly of Hibiscus sabdariffa L. provides insights into metabolisms of medicinal natural products.</title>
        <authorList>
            <person name="Kim T."/>
        </authorList>
    </citation>
    <scope>NUCLEOTIDE SEQUENCE [LARGE SCALE GENOMIC DNA]</scope>
    <source>
        <strain evidence="1">TK-2024</strain>
        <tissue evidence="1">Old leaves</tissue>
    </source>
</reference>
<protein>
    <submittedName>
        <fullName evidence="1">Uncharacterized protein</fullName>
    </submittedName>
</protein>
<sequence length="88" mass="9761">MASDQKAPDPSNPRVLILETVICPFECDDAKSETRLRSNDAKPCKRLDSDQPTLSLICPFNQGPRSFEPEGANPGDGDLSIRTRWCQI</sequence>
<dbReference type="EMBL" id="JBBPBN010000066">
    <property type="protein sequence ID" value="KAK8985994.1"/>
    <property type="molecule type" value="Genomic_DNA"/>
</dbReference>
<organism evidence="1 2">
    <name type="scientific">Hibiscus sabdariffa</name>
    <name type="common">roselle</name>
    <dbReference type="NCBI Taxonomy" id="183260"/>
    <lineage>
        <taxon>Eukaryota</taxon>
        <taxon>Viridiplantae</taxon>
        <taxon>Streptophyta</taxon>
        <taxon>Embryophyta</taxon>
        <taxon>Tracheophyta</taxon>
        <taxon>Spermatophyta</taxon>
        <taxon>Magnoliopsida</taxon>
        <taxon>eudicotyledons</taxon>
        <taxon>Gunneridae</taxon>
        <taxon>Pentapetalae</taxon>
        <taxon>rosids</taxon>
        <taxon>malvids</taxon>
        <taxon>Malvales</taxon>
        <taxon>Malvaceae</taxon>
        <taxon>Malvoideae</taxon>
        <taxon>Hibiscus</taxon>
    </lineage>
</organism>
<evidence type="ECO:0000313" key="1">
    <source>
        <dbReference type="EMBL" id="KAK8985994.1"/>
    </source>
</evidence>
<proteinExistence type="predicted"/>
<gene>
    <name evidence="1" type="ORF">V6N11_037713</name>
</gene>